<dbReference type="AlphaFoldDB" id="A7HU04"/>
<evidence type="ECO:0000256" key="4">
    <source>
        <dbReference type="ARBA" id="ARBA00023163"/>
    </source>
</evidence>
<name>A7HU04_PARL1</name>
<dbReference type="eggNOG" id="COG1309">
    <property type="taxonomic scope" value="Bacteria"/>
</dbReference>
<dbReference type="SUPFAM" id="SSF46689">
    <property type="entry name" value="Homeodomain-like"/>
    <property type="match status" value="1"/>
</dbReference>
<proteinExistence type="predicted"/>
<dbReference type="InterPro" id="IPR009057">
    <property type="entry name" value="Homeodomain-like_sf"/>
</dbReference>
<organism evidence="7 8">
    <name type="scientific">Parvibaculum lavamentivorans (strain DS-1 / DSM 13023 / NCIMB 13966)</name>
    <dbReference type="NCBI Taxonomy" id="402881"/>
    <lineage>
        <taxon>Bacteria</taxon>
        <taxon>Pseudomonadati</taxon>
        <taxon>Pseudomonadota</taxon>
        <taxon>Alphaproteobacteria</taxon>
        <taxon>Hyphomicrobiales</taxon>
        <taxon>Parvibaculaceae</taxon>
        <taxon>Parvibaculum</taxon>
    </lineage>
</organism>
<dbReference type="GO" id="GO:0003700">
    <property type="term" value="F:DNA-binding transcription factor activity"/>
    <property type="evidence" value="ECO:0007669"/>
    <property type="project" value="TreeGrafter"/>
</dbReference>
<evidence type="ECO:0000256" key="3">
    <source>
        <dbReference type="ARBA" id="ARBA00023125"/>
    </source>
</evidence>
<dbReference type="Gene3D" id="1.10.357.10">
    <property type="entry name" value="Tetracycline Repressor, domain 2"/>
    <property type="match status" value="1"/>
</dbReference>
<sequence>MTSEQSKSDISRARILDAAAKMFRQKGYAATTLIEIARAAGMQAGSLYYHFGSKDELLEEVLDIGMRRVHEAVEESQERLPADSSHRDRIRAAVEAHLTTLLKHDDYTSANIRIFGQVPEEVQQHHIRQRDAYAELWRHIFTKAQKSGALSSDVNLGVVRMLLMGALNWSVEWYRPGRTSIQAIADHMCLMLFNGIGIEEPAQSRENETVT</sequence>
<dbReference type="PROSITE" id="PS50977">
    <property type="entry name" value="HTH_TETR_2"/>
    <property type="match status" value="1"/>
</dbReference>
<evidence type="ECO:0000256" key="5">
    <source>
        <dbReference type="PROSITE-ProRule" id="PRU00335"/>
    </source>
</evidence>
<dbReference type="Pfam" id="PF17932">
    <property type="entry name" value="TetR_C_24"/>
    <property type="match status" value="1"/>
</dbReference>
<keyword evidence="4" id="KW-0804">Transcription</keyword>
<keyword evidence="3 5" id="KW-0238">DNA-binding</keyword>
<dbReference type="PANTHER" id="PTHR30055:SF175">
    <property type="entry name" value="HTH-TYPE TRANSCRIPTIONAL REPRESSOR KSTR2"/>
    <property type="match status" value="1"/>
</dbReference>
<dbReference type="InterPro" id="IPR050109">
    <property type="entry name" value="HTH-type_TetR-like_transc_reg"/>
</dbReference>
<protein>
    <submittedName>
        <fullName evidence="7">Transcriptional regulator, TetR family</fullName>
    </submittedName>
</protein>
<accession>A7HU04</accession>
<keyword evidence="1" id="KW-0678">Repressor</keyword>
<dbReference type="RefSeq" id="WP_012110680.1">
    <property type="nucleotide sequence ID" value="NC_009719.1"/>
</dbReference>
<dbReference type="PANTHER" id="PTHR30055">
    <property type="entry name" value="HTH-TYPE TRANSCRIPTIONAL REGULATOR RUTR"/>
    <property type="match status" value="1"/>
</dbReference>
<dbReference type="Proteomes" id="UP000006377">
    <property type="component" value="Chromosome"/>
</dbReference>
<dbReference type="HOGENOM" id="CLU_069356_12_4_5"/>
<dbReference type="EMBL" id="CP000774">
    <property type="protein sequence ID" value="ABS63387.1"/>
    <property type="molecule type" value="Genomic_DNA"/>
</dbReference>
<dbReference type="InterPro" id="IPR001647">
    <property type="entry name" value="HTH_TetR"/>
</dbReference>
<evidence type="ECO:0000256" key="2">
    <source>
        <dbReference type="ARBA" id="ARBA00023015"/>
    </source>
</evidence>
<dbReference type="Pfam" id="PF00440">
    <property type="entry name" value="TetR_N"/>
    <property type="match status" value="1"/>
</dbReference>
<evidence type="ECO:0000313" key="8">
    <source>
        <dbReference type="Proteomes" id="UP000006377"/>
    </source>
</evidence>
<gene>
    <name evidence="7" type="ordered locus">Plav_1768</name>
</gene>
<dbReference type="KEGG" id="pla:Plav_1768"/>
<dbReference type="InterPro" id="IPR036271">
    <property type="entry name" value="Tet_transcr_reg_TetR-rel_C_sf"/>
</dbReference>
<keyword evidence="8" id="KW-1185">Reference proteome</keyword>
<dbReference type="STRING" id="402881.Plav_1768"/>
<feature type="DNA-binding region" description="H-T-H motif" evidence="5">
    <location>
        <begin position="32"/>
        <end position="51"/>
    </location>
</feature>
<evidence type="ECO:0000313" key="7">
    <source>
        <dbReference type="EMBL" id="ABS63387.1"/>
    </source>
</evidence>
<dbReference type="GO" id="GO:0000976">
    <property type="term" value="F:transcription cis-regulatory region binding"/>
    <property type="evidence" value="ECO:0007669"/>
    <property type="project" value="TreeGrafter"/>
</dbReference>
<keyword evidence="2" id="KW-0805">Transcription regulation</keyword>
<feature type="domain" description="HTH tetR-type" evidence="6">
    <location>
        <begin position="9"/>
        <end position="69"/>
    </location>
</feature>
<dbReference type="SUPFAM" id="SSF48498">
    <property type="entry name" value="Tetracyclin repressor-like, C-terminal domain"/>
    <property type="match status" value="1"/>
</dbReference>
<evidence type="ECO:0000256" key="1">
    <source>
        <dbReference type="ARBA" id="ARBA00022491"/>
    </source>
</evidence>
<reference evidence="7 8" key="1">
    <citation type="journal article" date="2011" name="Stand. Genomic Sci.">
        <title>Complete genome sequence of Parvibaculum lavamentivorans type strain (DS-1(T)).</title>
        <authorList>
            <person name="Schleheck D."/>
            <person name="Weiss M."/>
            <person name="Pitluck S."/>
            <person name="Bruce D."/>
            <person name="Land M.L."/>
            <person name="Han S."/>
            <person name="Saunders E."/>
            <person name="Tapia R."/>
            <person name="Detter C."/>
            <person name="Brettin T."/>
            <person name="Han J."/>
            <person name="Woyke T."/>
            <person name="Goodwin L."/>
            <person name="Pennacchio L."/>
            <person name="Nolan M."/>
            <person name="Cook A.M."/>
            <person name="Kjelleberg S."/>
            <person name="Thomas T."/>
        </authorList>
    </citation>
    <scope>NUCLEOTIDE SEQUENCE [LARGE SCALE GENOMIC DNA]</scope>
    <source>
        <strain evidence="8">DS-1 / DSM 13023 / NCIMB 13966</strain>
    </source>
</reference>
<dbReference type="InterPro" id="IPR041490">
    <property type="entry name" value="KstR2_TetR_C"/>
</dbReference>
<dbReference type="Gene3D" id="1.10.10.60">
    <property type="entry name" value="Homeodomain-like"/>
    <property type="match status" value="1"/>
</dbReference>
<dbReference type="PRINTS" id="PR00455">
    <property type="entry name" value="HTHTETR"/>
</dbReference>
<evidence type="ECO:0000259" key="6">
    <source>
        <dbReference type="PROSITE" id="PS50977"/>
    </source>
</evidence>